<comment type="subcellular location">
    <subcellularLocation>
        <location evidence="1 6 7">Nucleus</location>
    </subcellularLocation>
</comment>
<dbReference type="CDD" id="cd00086">
    <property type="entry name" value="homeodomain"/>
    <property type="match status" value="1"/>
</dbReference>
<dbReference type="EMBL" id="JAGTXO010000016">
    <property type="protein sequence ID" value="KAG8463352.1"/>
    <property type="molecule type" value="Genomic_DNA"/>
</dbReference>
<sequence>MLGAPSDIHDLPECPAVVALPTSDPPAMADELPGDDSERDAAAHARKSRQNFSATQLAILECVFNTTPLPRKAVRAQLAEQLALPHRSVQVWFQNRRQKWKTTYRATLMSAVQQQQQEQQQQQQQTATAPGAGAQTSPNGVAAGAPASLPAPGTTSAGAPAAAPAAAHTGSMAQLQRRWQEQWGAHVHAQLALQQQQQQQFMRSQEGNSGHSANAACAKAAPPPAVPPATVAGAQPDAPAIAPDVGESTAACEGLLLLSSFAQVEASHCQHASGLSSAPA</sequence>
<dbReference type="PROSITE" id="PS00027">
    <property type="entry name" value="HOMEOBOX_1"/>
    <property type="match status" value="1"/>
</dbReference>
<dbReference type="GO" id="GO:0000981">
    <property type="term" value="F:DNA-binding transcription factor activity, RNA polymerase II-specific"/>
    <property type="evidence" value="ECO:0007669"/>
    <property type="project" value="InterPro"/>
</dbReference>
<evidence type="ECO:0000256" key="4">
    <source>
        <dbReference type="ARBA" id="ARBA00023155"/>
    </source>
</evidence>
<reference evidence="10" key="1">
    <citation type="submission" date="2021-05" db="EMBL/GenBank/DDBJ databases">
        <title>The genome of the haptophyte Pavlova lutheri (Diacronema luteri, Pavlovales) - a model for lipid biosynthesis in eukaryotic algae.</title>
        <authorList>
            <person name="Hulatt C.J."/>
            <person name="Posewitz M.C."/>
        </authorList>
    </citation>
    <scope>NUCLEOTIDE SEQUENCE</scope>
    <source>
        <strain evidence="10">NIVA-4/92</strain>
    </source>
</reference>
<dbReference type="OrthoDB" id="6159439at2759"/>
<dbReference type="PANTHER" id="PTHR45793:SF5">
    <property type="entry name" value="HOMEOTIC PROTEIN OCELLILESS"/>
    <property type="match status" value="1"/>
</dbReference>
<organism evidence="10 11">
    <name type="scientific">Diacronema lutheri</name>
    <name type="common">Unicellular marine alga</name>
    <name type="synonym">Monochrysis lutheri</name>
    <dbReference type="NCBI Taxonomy" id="2081491"/>
    <lineage>
        <taxon>Eukaryota</taxon>
        <taxon>Haptista</taxon>
        <taxon>Haptophyta</taxon>
        <taxon>Pavlovophyceae</taxon>
        <taxon>Pavlovales</taxon>
        <taxon>Pavlovaceae</taxon>
        <taxon>Diacronema</taxon>
    </lineage>
</organism>
<dbReference type="InterPro" id="IPR001356">
    <property type="entry name" value="HD"/>
</dbReference>
<protein>
    <recommendedName>
        <fullName evidence="9">Homeobox domain-containing protein</fullName>
    </recommendedName>
</protein>
<dbReference type="PANTHER" id="PTHR45793">
    <property type="entry name" value="HOMEOBOX PROTEIN"/>
    <property type="match status" value="1"/>
</dbReference>
<feature type="region of interest" description="Disordered" evidence="8">
    <location>
        <begin position="1"/>
        <end position="50"/>
    </location>
</feature>
<evidence type="ECO:0000256" key="5">
    <source>
        <dbReference type="ARBA" id="ARBA00023242"/>
    </source>
</evidence>
<keyword evidence="5 6" id="KW-0539">Nucleus</keyword>
<feature type="region of interest" description="Disordered" evidence="8">
    <location>
        <begin position="198"/>
        <end position="235"/>
    </location>
</feature>
<evidence type="ECO:0000256" key="1">
    <source>
        <dbReference type="ARBA" id="ARBA00004123"/>
    </source>
</evidence>
<evidence type="ECO:0000256" key="2">
    <source>
        <dbReference type="ARBA" id="ARBA00022473"/>
    </source>
</evidence>
<evidence type="ECO:0000256" key="8">
    <source>
        <dbReference type="SAM" id="MobiDB-lite"/>
    </source>
</evidence>
<keyword evidence="2" id="KW-0217">Developmental protein</keyword>
<dbReference type="Proteomes" id="UP000751190">
    <property type="component" value="Unassembled WGS sequence"/>
</dbReference>
<dbReference type="Pfam" id="PF00046">
    <property type="entry name" value="Homeodomain"/>
    <property type="match status" value="1"/>
</dbReference>
<dbReference type="PROSITE" id="PS50071">
    <property type="entry name" value="HOMEOBOX_2"/>
    <property type="match status" value="1"/>
</dbReference>
<keyword evidence="4 6" id="KW-0371">Homeobox</keyword>
<evidence type="ECO:0000256" key="3">
    <source>
        <dbReference type="ARBA" id="ARBA00023125"/>
    </source>
</evidence>
<evidence type="ECO:0000313" key="10">
    <source>
        <dbReference type="EMBL" id="KAG8463352.1"/>
    </source>
</evidence>
<evidence type="ECO:0000256" key="7">
    <source>
        <dbReference type="RuleBase" id="RU000682"/>
    </source>
</evidence>
<comment type="caution">
    <text evidence="10">The sequence shown here is derived from an EMBL/GenBank/DDBJ whole genome shotgun (WGS) entry which is preliminary data.</text>
</comment>
<dbReference type="InterPro" id="IPR017970">
    <property type="entry name" value="Homeobox_CS"/>
</dbReference>
<feature type="compositionally biased region" description="Low complexity" evidence="8">
    <location>
        <begin position="115"/>
        <end position="125"/>
    </location>
</feature>
<evidence type="ECO:0000259" key="9">
    <source>
        <dbReference type="PROSITE" id="PS50071"/>
    </source>
</evidence>
<gene>
    <name evidence="10" type="ORF">KFE25_004863</name>
</gene>
<evidence type="ECO:0000256" key="6">
    <source>
        <dbReference type="PROSITE-ProRule" id="PRU00108"/>
    </source>
</evidence>
<proteinExistence type="predicted"/>
<keyword evidence="3 6" id="KW-0238">DNA-binding</keyword>
<feature type="compositionally biased region" description="Polar residues" evidence="8">
    <location>
        <begin position="201"/>
        <end position="212"/>
    </location>
</feature>
<dbReference type="AlphaFoldDB" id="A0A8J5XKS7"/>
<name>A0A8J5XKS7_DIALT</name>
<dbReference type="SMART" id="SM00389">
    <property type="entry name" value="HOX"/>
    <property type="match status" value="1"/>
</dbReference>
<dbReference type="GO" id="GO:0000978">
    <property type="term" value="F:RNA polymerase II cis-regulatory region sequence-specific DNA binding"/>
    <property type="evidence" value="ECO:0007669"/>
    <property type="project" value="TreeGrafter"/>
</dbReference>
<dbReference type="SUPFAM" id="SSF46689">
    <property type="entry name" value="Homeodomain-like"/>
    <property type="match status" value="1"/>
</dbReference>
<feature type="compositionally biased region" description="Low complexity" evidence="8">
    <location>
        <begin position="142"/>
        <end position="170"/>
    </location>
</feature>
<accession>A0A8J5XKS7</accession>
<feature type="DNA-binding region" description="Homeobox" evidence="6">
    <location>
        <begin position="45"/>
        <end position="104"/>
    </location>
</feature>
<dbReference type="GO" id="GO:0005634">
    <property type="term" value="C:nucleus"/>
    <property type="evidence" value="ECO:0007669"/>
    <property type="project" value="UniProtKB-SubCell"/>
</dbReference>
<keyword evidence="11" id="KW-1185">Reference proteome</keyword>
<dbReference type="InterPro" id="IPR009057">
    <property type="entry name" value="Homeodomain-like_sf"/>
</dbReference>
<feature type="region of interest" description="Disordered" evidence="8">
    <location>
        <begin position="115"/>
        <end position="174"/>
    </location>
</feature>
<dbReference type="Gene3D" id="1.10.10.60">
    <property type="entry name" value="Homeodomain-like"/>
    <property type="match status" value="1"/>
</dbReference>
<evidence type="ECO:0000313" key="11">
    <source>
        <dbReference type="Proteomes" id="UP000751190"/>
    </source>
</evidence>
<feature type="domain" description="Homeobox" evidence="9">
    <location>
        <begin position="43"/>
        <end position="103"/>
    </location>
</feature>